<organism evidence="1 2">
    <name type="scientific">Prunus dulcis</name>
    <name type="common">Almond</name>
    <name type="synonym">Amygdalus dulcis</name>
    <dbReference type="NCBI Taxonomy" id="3755"/>
    <lineage>
        <taxon>Eukaryota</taxon>
        <taxon>Viridiplantae</taxon>
        <taxon>Streptophyta</taxon>
        <taxon>Embryophyta</taxon>
        <taxon>Tracheophyta</taxon>
        <taxon>Spermatophyta</taxon>
        <taxon>Magnoliopsida</taxon>
        <taxon>eudicotyledons</taxon>
        <taxon>Gunneridae</taxon>
        <taxon>Pentapetalae</taxon>
        <taxon>rosids</taxon>
        <taxon>fabids</taxon>
        <taxon>Rosales</taxon>
        <taxon>Rosaceae</taxon>
        <taxon>Amygdaloideae</taxon>
        <taxon>Amygdaleae</taxon>
        <taxon>Prunus</taxon>
    </lineage>
</organism>
<dbReference type="Proteomes" id="UP001054821">
    <property type="component" value="Chromosome 7"/>
</dbReference>
<comment type="caution">
    <text evidence="1">The sequence shown here is derived from an EMBL/GenBank/DDBJ whole genome shotgun (WGS) entry which is preliminary data.</text>
</comment>
<name>A0AAD4YSG2_PRUDU</name>
<reference evidence="1 2" key="1">
    <citation type="journal article" date="2022" name="G3 (Bethesda)">
        <title>Whole-genome sequence and methylome profiling of the almond [Prunus dulcis (Mill.) D.A. Webb] cultivar 'Nonpareil'.</title>
        <authorList>
            <person name="D'Amico-Willman K.M."/>
            <person name="Ouma W.Z."/>
            <person name="Meulia T."/>
            <person name="Sideli G.M."/>
            <person name="Gradziel T.M."/>
            <person name="Fresnedo-Ramirez J."/>
        </authorList>
    </citation>
    <scope>NUCLEOTIDE SEQUENCE [LARGE SCALE GENOMIC DNA]</scope>
    <source>
        <strain evidence="1">Clone GOH B32 T37-40</strain>
    </source>
</reference>
<evidence type="ECO:0000313" key="2">
    <source>
        <dbReference type="Proteomes" id="UP001054821"/>
    </source>
</evidence>
<dbReference type="AlphaFoldDB" id="A0AAD4YSG2"/>
<sequence length="91" mass="10628">MHLLKFAYPTGLLFVKSAHCLMRLIRSCIPSQVHTIQFLWESERRKPHPEEIAEERRNTCSAPYIGEKVQLQSIKNIVDSYVSEYHSQLTV</sequence>
<proteinExistence type="predicted"/>
<accession>A0AAD4YSG2</accession>
<protein>
    <submittedName>
        <fullName evidence="1">Uncharacterized protein</fullName>
    </submittedName>
</protein>
<dbReference type="EMBL" id="JAJFAZ020000007">
    <property type="protein sequence ID" value="KAI5319599.1"/>
    <property type="molecule type" value="Genomic_DNA"/>
</dbReference>
<evidence type="ECO:0000313" key="1">
    <source>
        <dbReference type="EMBL" id="KAI5319599.1"/>
    </source>
</evidence>
<gene>
    <name evidence="1" type="ORF">L3X38_039307</name>
</gene>
<keyword evidence="2" id="KW-1185">Reference proteome</keyword>